<proteinExistence type="predicted"/>
<keyword evidence="1" id="KW-0812">Transmembrane</keyword>
<dbReference type="PANTHER" id="PTHR36842">
    <property type="entry name" value="PROTEIN TOLB HOMOLOG"/>
    <property type="match status" value="1"/>
</dbReference>
<dbReference type="Proteomes" id="UP000198916">
    <property type="component" value="Unassembled WGS sequence"/>
</dbReference>
<dbReference type="InterPro" id="IPR011042">
    <property type="entry name" value="6-blade_b-propeller_TolB-like"/>
</dbReference>
<feature type="transmembrane region" description="Helical" evidence="1">
    <location>
        <begin position="12"/>
        <end position="30"/>
    </location>
</feature>
<protein>
    <recommendedName>
        <fullName evidence="4">WD40-like Beta Propeller Repeat</fullName>
    </recommendedName>
</protein>
<evidence type="ECO:0008006" key="4">
    <source>
        <dbReference type="Google" id="ProtNLM"/>
    </source>
</evidence>
<dbReference type="SUPFAM" id="SSF82171">
    <property type="entry name" value="DPP6 N-terminal domain-like"/>
    <property type="match status" value="1"/>
</dbReference>
<organism evidence="2 3">
    <name type="scientific">Parapedobacter koreensis</name>
    <dbReference type="NCBI Taxonomy" id="332977"/>
    <lineage>
        <taxon>Bacteria</taxon>
        <taxon>Pseudomonadati</taxon>
        <taxon>Bacteroidota</taxon>
        <taxon>Sphingobacteriia</taxon>
        <taxon>Sphingobacteriales</taxon>
        <taxon>Sphingobacteriaceae</taxon>
        <taxon>Parapedobacter</taxon>
    </lineage>
</organism>
<keyword evidence="1" id="KW-1133">Transmembrane helix</keyword>
<keyword evidence="1" id="KW-0472">Membrane</keyword>
<evidence type="ECO:0000256" key="1">
    <source>
        <dbReference type="SAM" id="Phobius"/>
    </source>
</evidence>
<gene>
    <name evidence="2" type="ORF">SAMN05421740_10731</name>
</gene>
<dbReference type="AlphaFoldDB" id="A0A1H7RCU3"/>
<dbReference type="Gene3D" id="2.120.10.30">
    <property type="entry name" value="TolB, C-terminal domain"/>
    <property type="match status" value="1"/>
</dbReference>
<accession>A0A1H7RCU3</accession>
<name>A0A1H7RCU3_9SPHI</name>
<dbReference type="STRING" id="332977.SAMN05421740_10731"/>
<sequence length="941" mass="108772">MNTHNYMLIIKYLISIILCVYSHITFSQVFNTDQYPPSVKWRQINTENFQLIYPAVFENGAQQLASELEALRERVSETLRKKPRKISIILQNQTVESNGNVQLAPRRSEFYTTPPQQSDFQDWLNNLAIHELRHVVQFDKLTGYLRAPFFEQLALAIYGANLPSWFFEGDAVVTETKLSNAGRGRLPSWEMPFRTNLISGATYSYQKDYLGSLKNVTPGFYELGYFLTLQLEKEYGPAIVDSLMTRMAKLPIRPYNFSNSLKKFTGYNTRQWHEKTQGELTLKWEQQLAENAPVDYSVFPRKDVGKPMSWLLPRALPDGRIIALHQNVQRVPAIVILDTAGWQREVVKTGRQAEPHFSYAAGKVVWDEIRRDSRYGKRTYNVINCYDLETQSYKQLTRKSRYFSPALNPDAKQVVTVAVSEDNTMSLVLLNTETGHAIARFPSPGNIQLQTPAFDETGTKVVVTGISRQGAALMELDISSATYRMVLNWQAQQLERPSYANDRIIFKAHYNGIDNLYALDTSANTIYQLTNVRFGAFNPSFDARNNQVWFNNYQLDGYRISRLQSGTSYHSHFKPPQRPEDVFANNDTIQAEKWASTPYKGLKNIINFHSLSVDNDNFDNLDDIKPGVYWLSDDLLNTTQLRLGYIYDGDIRSSEYLASVTYQRFFPKFSLEHSNRGQVGAARVTSNGQENIVGLRWRENVTTLTMDIPLVFYRLNHVVTTGFSTATSYTQRYGLSDPQFQSRFIDRIQFPMHYQLYFNHNARQGTLDLAPRWGQQFSVTYRHFPFDSRISGELLSFRTAFYFPGLWRNHSLLARFNYQLRNGTYQMANDIPLVSGYDQLHPLPVDNTLLFNYRFPIAYPDWSIGPLAYIKRFKGGFFADFQNVRAGNTFQPRTFGIEFRSDMNLLRYYLPNFDIGVKLIYANETNPRQRIFATYSIGYSY</sequence>
<evidence type="ECO:0000313" key="3">
    <source>
        <dbReference type="Proteomes" id="UP000198916"/>
    </source>
</evidence>
<reference evidence="3" key="1">
    <citation type="submission" date="2016-10" db="EMBL/GenBank/DDBJ databases">
        <authorList>
            <person name="Varghese N."/>
            <person name="Submissions S."/>
        </authorList>
    </citation>
    <scope>NUCLEOTIDE SEQUENCE [LARGE SCALE GENOMIC DNA]</scope>
    <source>
        <strain evidence="3">Jip14</strain>
    </source>
</reference>
<keyword evidence="3" id="KW-1185">Reference proteome</keyword>
<dbReference type="EMBL" id="FNZR01000007">
    <property type="protein sequence ID" value="SEL57952.1"/>
    <property type="molecule type" value="Genomic_DNA"/>
</dbReference>
<evidence type="ECO:0000313" key="2">
    <source>
        <dbReference type="EMBL" id="SEL57952.1"/>
    </source>
</evidence>